<accession>A0A2S4JR32</accession>
<dbReference type="SUPFAM" id="SSF53335">
    <property type="entry name" value="S-adenosyl-L-methionine-dependent methyltransferases"/>
    <property type="match status" value="1"/>
</dbReference>
<feature type="region of interest" description="Disordered" evidence="1">
    <location>
        <begin position="37"/>
        <end position="57"/>
    </location>
</feature>
<organism evidence="2 3">
    <name type="scientific">Alkalispirochaeta sphaeroplastigenens</name>
    <dbReference type="NCBI Taxonomy" id="1187066"/>
    <lineage>
        <taxon>Bacteria</taxon>
        <taxon>Pseudomonadati</taxon>
        <taxon>Spirochaetota</taxon>
        <taxon>Spirochaetia</taxon>
        <taxon>Spirochaetales</taxon>
        <taxon>Spirochaetaceae</taxon>
        <taxon>Alkalispirochaeta</taxon>
    </lineage>
</organism>
<keyword evidence="2" id="KW-0489">Methyltransferase</keyword>
<dbReference type="GO" id="GO:0008168">
    <property type="term" value="F:methyltransferase activity"/>
    <property type="evidence" value="ECO:0007669"/>
    <property type="project" value="UniProtKB-KW"/>
</dbReference>
<keyword evidence="2" id="KW-0808">Transferase</keyword>
<dbReference type="EMBL" id="LPWH01000063">
    <property type="protein sequence ID" value="POR01994.1"/>
    <property type="molecule type" value="Genomic_DNA"/>
</dbReference>
<evidence type="ECO:0000313" key="3">
    <source>
        <dbReference type="Proteomes" id="UP000237350"/>
    </source>
</evidence>
<name>A0A2S4JR32_9SPIO</name>
<evidence type="ECO:0000256" key="1">
    <source>
        <dbReference type="SAM" id="MobiDB-lite"/>
    </source>
</evidence>
<dbReference type="Proteomes" id="UP000237350">
    <property type="component" value="Unassembled WGS sequence"/>
</dbReference>
<proteinExistence type="predicted"/>
<dbReference type="AlphaFoldDB" id="A0A2S4JR32"/>
<evidence type="ECO:0000313" key="2">
    <source>
        <dbReference type="EMBL" id="POR01994.1"/>
    </source>
</evidence>
<gene>
    <name evidence="2" type="ORF">AU468_06995</name>
</gene>
<feature type="compositionally biased region" description="Basic and acidic residues" evidence="1">
    <location>
        <begin position="41"/>
        <end position="57"/>
    </location>
</feature>
<reference evidence="3" key="1">
    <citation type="submission" date="2015-12" db="EMBL/GenBank/DDBJ databases">
        <authorList>
            <person name="Lodha T.D."/>
            <person name="Chintalapati S."/>
            <person name="Chintalapati V.R."/>
            <person name="Sravanthi T."/>
        </authorList>
    </citation>
    <scope>NUCLEOTIDE SEQUENCE [LARGE SCALE GENOMIC DNA]</scope>
    <source>
        <strain evidence="3">JC133</strain>
    </source>
</reference>
<comment type="caution">
    <text evidence="2">The sequence shown here is derived from an EMBL/GenBank/DDBJ whole genome shotgun (WGS) entry which is preliminary data.</text>
</comment>
<dbReference type="RefSeq" id="WP_103680091.1">
    <property type="nucleotide sequence ID" value="NZ_LPWH01000063.1"/>
</dbReference>
<dbReference type="InterPro" id="IPR029063">
    <property type="entry name" value="SAM-dependent_MTases_sf"/>
</dbReference>
<dbReference type="Gene3D" id="3.40.50.150">
    <property type="entry name" value="Vaccinia Virus protein VP39"/>
    <property type="match status" value="1"/>
</dbReference>
<protein>
    <submittedName>
        <fullName evidence="2">Methyltransferase type 12</fullName>
    </submittedName>
</protein>
<dbReference type="OrthoDB" id="9816564at2"/>
<keyword evidence="3" id="KW-1185">Reference proteome</keyword>
<sequence>MERCPVCDHSRVSPFMELPPRNYWRCPGCAATFLDPAQHPSPREELQRYDRHNNDGDDPRYRAFLHRLADPLLERLDRSARAGTLPAPARGLDYGSGPAPVLAEIISAAGHSVACYDPFYAPSQAPLQERYHFITCCETAEHFHAPAREFSRLASLLLPGGILGIMTEFQDDDSRFARWYYRLDPTHVVFYREETFRSLAHRHHWEIEVPRKNLVFFRRAA</sequence>
<dbReference type="GO" id="GO:0032259">
    <property type="term" value="P:methylation"/>
    <property type="evidence" value="ECO:0007669"/>
    <property type="project" value="UniProtKB-KW"/>
</dbReference>
<dbReference type="Pfam" id="PF13489">
    <property type="entry name" value="Methyltransf_23"/>
    <property type="match status" value="1"/>
</dbReference>